<organism evidence="8 9">
    <name type="scientific">Aliivibrio wodanis</name>
    <dbReference type="NCBI Taxonomy" id="80852"/>
    <lineage>
        <taxon>Bacteria</taxon>
        <taxon>Pseudomonadati</taxon>
        <taxon>Pseudomonadota</taxon>
        <taxon>Gammaproteobacteria</taxon>
        <taxon>Vibrionales</taxon>
        <taxon>Vibrionaceae</taxon>
        <taxon>Aliivibrio</taxon>
    </lineage>
</organism>
<dbReference type="KEGG" id="awd:AWOD_I_0279"/>
<dbReference type="EMBL" id="LN554846">
    <property type="protein sequence ID" value="CED70374.1"/>
    <property type="molecule type" value="Genomic_DNA"/>
</dbReference>
<keyword evidence="5" id="KW-0472">Membrane</keyword>
<protein>
    <recommendedName>
        <fullName evidence="6">Protein HflC</fullName>
    </recommendedName>
</protein>
<dbReference type="SMART" id="SM00244">
    <property type="entry name" value="PHB"/>
    <property type="match status" value="1"/>
</dbReference>
<keyword evidence="4" id="KW-1133">Transmembrane helix</keyword>
<dbReference type="AlphaFoldDB" id="A0A090KFH4"/>
<dbReference type="PIRSF" id="PIRSF005651">
    <property type="entry name" value="HflC"/>
    <property type="match status" value="1"/>
</dbReference>
<dbReference type="HOGENOM" id="CLU_059167_3_0_6"/>
<reference evidence="9" key="1">
    <citation type="submission" date="2014-09" db="EMBL/GenBank/DDBJ databases">
        <authorList>
            <person name="Hjerde E."/>
        </authorList>
    </citation>
    <scope>NUCLEOTIDE SEQUENCE [LARGE SCALE GENOMIC DNA]</scope>
    <source>
        <strain evidence="9">06/09/139</strain>
    </source>
</reference>
<proteinExistence type="inferred from homology"/>
<comment type="function">
    <text evidence="6">HflC and HflK could regulate a protease.</text>
</comment>
<dbReference type="GeneID" id="28539811"/>
<accession>A0A090KFH4</accession>
<keyword evidence="3" id="KW-0812">Transmembrane</keyword>
<dbReference type="Gene3D" id="3.30.479.30">
    <property type="entry name" value="Band 7 domain"/>
    <property type="match status" value="1"/>
</dbReference>
<evidence type="ECO:0000256" key="6">
    <source>
        <dbReference type="PIRNR" id="PIRNR005651"/>
    </source>
</evidence>
<dbReference type="InterPro" id="IPR036013">
    <property type="entry name" value="Band_7/SPFH_dom_sf"/>
</dbReference>
<dbReference type="PANTHER" id="PTHR42911">
    <property type="entry name" value="MODULATOR OF FTSH PROTEASE HFLC"/>
    <property type="match status" value="1"/>
</dbReference>
<gene>
    <name evidence="8" type="primary">hflC</name>
    <name evidence="8" type="ORF">AWOD_I_0279</name>
</gene>
<dbReference type="STRING" id="80852.AWOD_I_0279"/>
<evidence type="ECO:0000313" key="8">
    <source>
        <dbReference type="EMBL" id="CED70374.1"/>
    </source>
</evidence>
<keyword evidence="9" id="KW-1185">Reference proteome</keyword>
<dbReference type="InterPro" id="IPR001107">
    <property type="entry name" value="Band_7"/>
</dbReference>
<evidence type="ECO:0000259" key="7">
    <source>
        <dbReference type="SMART" id="SM00244"/>
    </source>
</evidence>
<dbReference type="Proteomes" id="UP000032427">
    <property type="component" value="Chromosome 1"/>
</dbReference>
<name>A0A090KFH4_9GAMM</name>
<evidence type="ECO:0000256" key="3">
    <source>
        <dbReference type="ARBA" id="ARBA00022692"/>
    </source>
</evidence>
<keyword evidence="8" id="KW-0378">Hydrolase</keyword>
<evidence type="ECO:0000256" key="2">
    <source>
        <dbReference type="ARBA" id="ARBA00007862"/>
    </source>
</evidence>
<evidence type="ECO:0000256" key="4">
    <source>
        <dbReference type="ARBA" id="ARBA00022989"/>
    </source>
</evidence>
<evidence type="ECO:0000256" key="1">
    <source>
        <dbReference type="ARBA" id="ARBA00004167"/>
    </source>
</evidence>
<sequence length="294" mass="33571">MRKLMIPTLIVVIAIFLMSLFVIPEGERGIVTRFGRLIKDNNEITRIYEPGLHFKMPMFDRVNTLDARIQTMDDQSDRFVTSEKKDVIIDSYVKWKIKDFGQFYLATGGGNILTAESLLQRRVSDGLRAEIGNKTVKEIVSEKREQVMATVLLDSQEGTGDLGIEVIDLRIKKINLPEEISESIYRRMRAEREAVARKLRSQGREKAEVIRAQSELEVATIIAEADKTAQITRGDADAKVAKLYADTFNKEPEFFGFIRSLRAYEKSFNSKNDILVLDPKTDFFKYMNDPMGGK</sequence>
<dbReference type="PANTHER" id="PTHR42911:SF1">
    <property type="entry name" value="MODULATOR OF FTSH PROTEASE HFLC"/>
    <property type="match status" value="1"/>
</dbReference>
<dbReference type="InterPro" id="IPR010200">
    <property type="entry name" value="HflC"/>
</dbReference>
<dbReference type="OrthoDB" id="9812991at2"/>
<comment type="similarity">
    <text evidence="2 6">Belongs to the band 7/mec-2 family. HflC subfamily.</text>
</comment>
<dbReference type="CDD" id="cd03405">
    <property type="entry name" value="SPFH_HflC"/>
    <property type="match status" value="1"/>
</dbReference>
<dbReference type="PATRIC" id="fig|80852.17.peg.285"/>
<dbReference type="NCBIfam" id="TIGR01932">
    <property type="entry name" value="hflC"/>
    <property type="match status" value="2"/>
</dbReference>
<evidence type="ECO:0000313" key="9">
    <source>
        <dbReference type="Proteomes" id="UP000032427"/>
    </source>
</evidence>
<feature type="domain" description="Band 7" evidence="7">
    <location>
        <begin position="18"/>
        <end position="188"/>
    </location>
</feature>
<dbReference type="GO" id="GO:0016787">
    <property type="term" value="F:hydrolase activity"/>
    <property type="evidence" value="ECO:0007669"/>
    <property type="project" value="UniProtKB-KW"/>
</dbReference>
<dbReference type="GO" id="GO:0016020">
    <property type="term" value="C:membrane"/>
    <property type="evidence" value="ECO:0007669"/>
    <property type="project" value="UniProtKB-SubCell"/>
</dbReference>
<dbReference type="Pfam" id="PF01145">
    <property type="entry name" value="Band_7"/>
    <property type="match status" value="1"/>
</dbReference>
<dbReference type="SUPFAM" id="SSF117892">
    <property type="entry name" value="Band 7/SPFH domain"/>
    <property type="match status" value="1"/>
</dbReference>
<comment type="subcellular location">
    <subcellularLocation>
        <location evidence="1">Membrane</location>
        <topology evidence="1">Single-pass membrane protein</topology>
    </subcellularLocation>
</comment>
<evidence type="ECO:0000256" key="5">
    <source>
        <dbReference type="ARBA" id="ARBA00023136"/>
    </source>
</evidence>